<protein>
    <submittedName>
        <fullName evidence="1">Uncharacterized protein</fullName>
    </submittedName>
</protein>
<name>A0A9X6TIS0_BACTU</name>
<organism evidence="1 2">
    <name type="scientific">Bacillus thuringiensis</name>
    <dbReference type="NCBI Taxonomy" id="1428"/>
    <lineage>
        <taxon>Bacteria</taxon>
        <taxon>Bacillati</taxon>
        <taxon>Bacillota</taxon>
        <taxon>Bacilli</taxon>
        <taxon>Bacillales</taxon>
        <taxon>Bacillaceae</taxon>
        <taxon>Bacillus</taxon>
        <taxon>Bacillus cereus group</taxon>
    </lineage>
</organism>
<gene>
    <name evidence="1" type="ORF">CON71_28605</name>
</gene>
<evidence type="ECO:0000313" key="2">
    <source>
        <dbReference type="Proteomes" id="UP000220702"/>
    </source>
</evidence>
<dbReference type="RefSeq" id="WP_086398280.1">
    <property type="nucleotide sequence ID" value="NZ_JARSUK010000033.1"/>
</dbReference>
<reference evidence="1 2" key="1">
    <citation type="submission" date="2017-09" db="EMBL/GenBank/DDBJ databases">
        <title>Large-scale bioinformatics analysis of Bacillus genomes uncovers conserved roles of natural products in bacterial physiology.</title>
        <authorList>
            <consortium name="Agbiome Team Llc"/>
            <person name="Bleich R.M."/>
            <person name="Grubbs K.J."/>
            <person name="Santa Maria K.C."/>
            <person name="Allen S.E."/>
            <person name="Farag S."/>
            <person name="Shank E.A."/>
            <person name="Bowers A."/>
        </authorList>
    </citation>
    <scope>NUCLEOTIDE SEQUENCE [LARGE SCALE GENOMIC DNA]</scope>
    <source>
        <strain evidence="1 2">AFS089089</strain>
    </source>
</reference>
<accession>A0A9X6TIS0</accession>
<comment type="caution">
    <text evidence="1">The sequence shown here is derived from an EMBL/GenBank/DDBJ whole genome shotgun (WGS) entry which is preliminary data.</text>
</comment>
<dbReference type="AlphaFoldDB" id="A0A9X6TIS0"/>
<proteinExistence type="predicted"/>
<dbReference type="Proteomes" id="UP000220702">
    <property type="component" value="Unassembled WGS sequence"/>
</dbReference>
<dbReference type="EMBL" id="NVNL01000057">
    <property type="protein sequence ID" value="PEA86707.1"/>
    <property type="molecule type" value="Genomic_DNA"/>
</dbReference>
<sequence>MKIDIELLQEAFIKLATEVYKRIVQFVSDYWEQIEELTVKYMEYKLEQPQPKVYGYVKHKVMKSQIIDRKPRCIRARTVC</sequence>
<evidence type="ECO:0000313" key="1">
    <source>
        <dbReference type="EMBL" id="PEA86707.1"/>
    </source>
</evidence>